<feature type="compositionally biased region" description="Basic and acidic residues" evidence="1">
    <location>
        <begin position="211"/>
        <end position="225"/>
    </location>
</feature>
<name>A0A395MI14_9HYPO</name>
<proteinExistence type="predicted"/>
<feature type="compositionally biased region" description="Polar residues" evidence="1">
    <location>
        <begin position="200"/>
        <end position="210"/>
    </location>
</feature>
<comment type="caution">
    <text evidence="2">The sequence shown here is derived from an EMBL/GenBank/DDBJ whole genome shotgun (WGS) entry which is preliminary data.</text>
</comment>
<protein>
    <submittedName>
        <fullName evidence="2">Uncharacterized protein</fullName>
    </submittedName>
</protein>
<feature type="region of interest" description="Disordered" evidence="1">
    <location>
        <begin position="200"/>
        <end position="240"/>
    </location>
</feature>
<reference evidence="2 3" key="1">
    <citation type="journal article" date="2018" name="PLoS Pathog.">
        <title>Evolution of structural diversity of trichothecenes, a family of toxins produced by plant pathogenic and entomopathogenic fungi.</title>
        <authorList>
            <person name="Proctor R.H."/>
            <person name="McCormick S.P."/>
            <person name="Kim H.S."/>
            <person name="Cardoza R.E."/>
            <person name="Stanley A.M."/>
            <person name="Lindo L."/>
            <person name="Kelly A."/>
            <person name="Brown D.W."/>
            <person name="Lee T."/>
            <person name="Vaughan M.M."/>
            <person name="Alexander N.J."/>
            <person name="Busman M."/>
            <person name="Gutierrez S."/>
        </authorList>
    </citation>
    <scope>NUCLEOTIDE SEQUENCE [LARGE SCALE GENOMIC DNA]</scope>
    <source>
        <strain evidence="2 3">NRRL 13405</strain>
    </source>
</reference>
<organism evidence="2 3">
    <name type="scientific">Fusarium flagelliforme</name>
    <dbReference type="NCBI Taxonomy" id="2675880"/>
    <lineage>
        <taxon>Eukaryota</taxon>
        <taxon>Fungi</taxon>
        <taxon>Dikarya</taxon>
        <taxon>Ascomycota</taxon>
        <taxon>Pezizomycotina</taxon>
        <taxon>Sordariomycetes</taxon>
        <taxon>Hypocreomycetidae</taxon>
        <taxon>Hypocreales</taxon>
        <taxon>Nectriaceae</taxon>
        <taxon>Fusarium</taxon>
        <taxon>Fusarium incarnatum-equiseti species complex</taxon>
    </lineage>
</organism>
<dbReference type="AlphaFoldDB" id="A0A395MI14"/>
<feature type="region of interest" description="Disordered" evidence="1">
    <location>
        <begin position="1"/>
        <end position="27"/>
    </location>
</feature>
<evidence type="ECO:0000313" key="2">
    <source>
        <dbReference type="EMBL" id="RFN47544.1"/>
    </source>
</evidence>
<feature type="compositionally biased region" description="Low complexity" evidence="1">
    <location>
        <begin position="9"/>
        <end position="27"/>
    </location>
</feature>
<sequence length="240" mass="25545">MAPNDETSKSNTASNSKAAGSGSGDADLAQQQNTMLQIRFGENSSPHFALPLSPRLASCGLNTPSPRIFPISIHLHHEFPIPRLPILVPLPWNSSLAHFTIGVALVVGPGSQSMLSESVDATCLSTEYPLFPTLQPVNGPDKVPDLTLMPEPLDSCAIDHRFKWFRGEQAATNLENNLSNLESRLDAILAALEANSNLQASPAANAAQTVESRKAGTTDSKERPQDGANGDAVKDKKDTA</sequence>
<accession>A0A395MI14</accession>
<evidence type="ECO:0000313" key="3">
    <source>
        <dbReference type="Proteomes" id="UP000265631"/>
    </source>
</evidence>
<evidence type="ECO:0000256" key="1">
    <source>
        <dbReference type="SAM" id="MobiDB-lite"/>
    </source>
</evidence>
<dbReference type="EMBL" id="PXXK01000247">
    <property type="protein sequence ID" value="RFN47544.1"/>
    <property type="molecule type" value="Genomic_DNA"/>
</dbReference>
<dbReference type="Proteomes" id="UP000265631">
    <property type="component" value="Unassembled WGS sequence"/>
</dbReference>
<keyword evidence="3" id="KW-1185">Reference proteome</keyword>
<gene>
    <name evidence="2" type="ORF">FIE12Z_8218</name>
</gene>